<dbReference type="InterPro" id="IPR036691">
    <property type="entry name" value="Endo/exonu/phosph_ase_sf"/>
</dbReference>
<evidence type="ECO:0008006" key="3">
    <source>
        <dbReference type="Google" id="ProtNLM"/>
    </source>
</evidence>
<evidence type="ECO:0000313" key="1">
    <source>
        <dbReference type="EMBL" id="PNY12726.1"/>
    </source>
</evidence>
<dbReference type="EMBL" id="ASHM01005502">
    <property type="protein sequence ID" value="PNY12726.1"/>
    <property type="molecule type" value="Genomic_DNA"/>
</dbReference>
<organism evidence="1 2">
    <name type="scientific">Trifolium pratense</name>
    <name type="common">Red clover</name>
    <dbReference type="NCBI Taxonomy" id="57577"/>
    <lineage>
        <taxon>Eukaryota</taxon>
        <taxon>Viridiplantae</taxon>
        <taxon>Streptophyta</taxon>
        <taxon>Embryophyta</taxon>
        <taxon>Tracheophyta</taxon>
        <taxon>Spermatophyta</taxon>
        <taxon>Magnoliopsida</taxon>
        <taxon>eudicotyledons</taxon>
        <taxon>Gunneridae</taxon>
        <taxon>Pentapetalae</taxon>
        <taxon>rosids</taxon>
        <taxon>fabids</taxon>
        <taxon>Fabales</taxon>
        <taxon>Fabaceae</taxon>
        <taxon>Papilionoideae</taxon>
        <taxon>50 kb inversion clade</taxon>
        <taxon>NPAAA clade</taxon>
        <taxon>Hologalegina</taxon>
        <taxon>IRL clade</taxon>
        <taxon>Trifolieae</taxon>
        <taxon>Trifolium</taxon>
    </lineage>
</organism>
<protein>
    <recommendedName>
        <fullName evidence="3">Cysteine-rich receptor-like protein kinase</fullName>
    </recommendedName>
</protein>
<evidence type="ECO:0000313" key="2">
    <source>
        <dbReference type="Proteomes" id="UP000236291"/>
    </source>
</evidence>
<dbReference type="PANTHER" id="PTHR33710">
    <property type="entry name" value="BNAC02G09200D PROTEIN"/>
    <property type="match status" value="1"/>
</dbReference>
<reference evidence="1 2" key="1">
    <citation type="journal article" date="2014" name="Am. J. Bot.">
        <title>Genome assembly and annotation for red clover (Trifolium pratense; Fabaceae).</title>
        <authorList>
            <person name="Istvanek J."/>
            <person name="Jaros M."/>
            <person name="Krenek A."/>
            <person name="Repkova J."/>
        </authorList>
    </citation>
    <scope>NUCLEOTIDE SEQUENCE [LARGE SCALE GENOMIC DNA]</scope>
    <source>
        <strain evidence="2">cv. Tatra</strain>
        <tissue evidence="1">Young leaves</tissue>
    </source>
</reference>
<gene>
    <name evidence="1" type="ORF">L195_g009361</name>
</gene>
<dbReference type="Proteomes" id="UP000236291">
    <property type="component" value="Unassembled WGS sequence"/>
</dbReference>
<name>A0A2K3PBR0_TRIPR</name>
<proteinExistence type="predicted"/>
<dbReference type="Gene3D" id="3.60.10.10">
    <property type="entry name" value="Endonuclease/exonuclease/phosphatase"/>
    <property type="match status" value="1"/>
</dbReference>
<dbReference type="PANTHER" id="PTHR33710:SF64">
    <property type="entry name" value="ENDONUCLEASE_EXONUCLEASE_PHOSPHATASE DOMAIN-CONTAINING PROTEIN"/>
    <property type="match status" value="1"/>
</dbReference>
<dbReference type="STRING" id="57577.A0A2K3PBR0"/>
<dbReference type="AlphaFoldDB" id="A0A2K3PBR0"/>
<comment type="caution">
    <text evidence="1">The sequence shown here is derived from an EMBL/GenBank/DDBJ whole genome shotgun (WGS) entry which is preliminary data.</text>
</comment>
<reference evidence="1 2" key="2">
    <citation type="journal article" date="2017" name="Front. Plant Sci.">
        <title>Gene Classification and Mining of Molecular Markers Useful in Red Clover (Trifolium pratense) Breeding.</title>
        <authorList>
            <person name="Istvanek J."/>
            <person name="Dluhosova J."/>
            <person name="Dluhos P."/>
            <person name="Patkova L."/>
            <person name="Nedelnik J."/>
            <person name="Repkova J."/>
        </authorList>
    </citation>
    <scope>NUCLEOTIDE SEQUENCE [LARGE SCALE GENOMIC DNA]</scope>
    <source>
        <strain evidence="2">cv. Tatra</strain>
        <tissue evidence="1">Young leaves</tissue>
    </source>
</reference>
<dbReference type="SUPFAM" id="SSF56219">
    <property type="entry name" value="DNase I-like"/>
    <property type="match status" value="1"/>
</dbReference>
<sequence length="270" mass="30932">MVCGGEFNSVRAPEERKRSGSLQPSSVSIEDSNWFNLFIQRLGLCDLPLLGRQFTWVQPNGACMSRLDRILVSLNWLVEWGDVTLWALARDVSDHGPFRFNNHWLKSKGFSEVVVAGWATITGGRWKGVVVKEKLKALKETLKRWNREVYGGLEEKIVGLTKEVERLDLKRDGGDFEENDNEAQKAFLLELRHLLQSKDSMLFQRSQSRWLKEGDANTGYFHSCVASRKRSNVIGALRIAGGWVDKPVDVRGVVVEFFKKHFVDVNWRRP</sequence>
<accession>A0A2K3PBR0</accession>